<evidence type="ECO:0000313" key="8">
    <source>
        <dbReference type="Proteomes" id="UP000504629"/>
    </source>
</evidence>
<feature type="compositionally biased region" description="Basic and acidic residues" evidence="6">
    <location>
        <begin position="59"/>
        <end position="72"/>
    </location>
</feature>
<dbReference type="PANTHER" id="PTHR12675:SF6">
    <property type="entry name" value="ZINC FINGER CCCH DOMAIN-CONTAINING PROTEIN 10"/>
    <property type="match status" value="1"/>
</dbReference>
<gene>
    <name evidence="9 10 11 12" type="primary">LOC114245796</name>
</gene>
<dbReference type="RefSeq" id="XP_028033880.1">
    <property type="nucleotide sequence ID" value="XM_028178079.1"/>
</dbReference>
<dbReference type="GO" id="GO:0008270">
    <property type="term" value="F:zinc ion binding"/>
    <property type="evidence" value="ECO:0007669"/>
    <property type="project" value="UniProtKB-KW"/>
</dbReference>
<evidence type="ECO:0000256" key="2">
    <source>
        <dbReference type="ARBA" id="ARBA00022737"/>
    </source>
</evidence>
<dbReference type="GO" id="GO:0003723">
    <property type="term" value="F:RNA binding"/>
    <property type="evidence" value="ECO:0007669"/>
    <property type="project" value="TreeGrafter"/>
</dbReference>
<evidence type="ECO:0000256" key="5">
    <source>
        <dbReference type="PROSITE-ProRule" id="PRU00723"/>
    </source>
</evidence>
<dbReference type="PROSITE" id="PS50103">
    <property type="entry name" value="ZF_C3H1"/>
    <property type="match status" value="1"/>
</dbReference>
<evidence type="ECO:0000259" key="7">
    <source>
        <dbReference type="PROSITE" id="PS50103"/>
    </source>
</evidence>
<dbReference type="OrthoDB" id="250836at2759"/>
<dbReference type="Proteomes" id="UP000504629">
    <property type="component" value="Unplaced"/>
</dbReference>
<protein>
    <submittedName>
        <fullName evidence="9 10">Uncharacterized protein LOC114245796 isoform X1</fullName>
    </submittedName>
    <submittedName>
        <fullName evidence="12">Uncharacterized protein LOC114245796 isoform X2</fullName>
    </submittedName>
</protein>
<dbReference type="RefSeq" id="XP_028033881.1">
    <property type="nucleotide sequence ID" value="XM_028178080.1"/>
</dbReference>
<keyword evidence="2" id="KW-0677">Repeat</keyword>
<keyword evidence="8" id="KW-1185">Reference proteome</keyword>
<sequence>MRSSDAGQTNFQSIGDEDSINFQPSPNFKHMKKYLKCKFGEESHSPQYHAVTEFPEAEAMEKKGNEQTEKVDPPLPNRPPLPPPDPLLANLKKEIVNEEYIDTSSITINIKTDPTENDGKPNDVEETMCRNFVRNTCNRGASCRYLHKIIHSQLKGVYRFCIDFENKKCTRAECSYAHATVHEKEHFFRTGYLPPNTLSHIKKKTVLPQAKTKATTPNMSAPYSADQTFPLGINTVPAYPNTSNMKMIQNPYPGMISPTTRQWLGMEEKTSELSANYSGTTYPHSASTIPMYTNTPNVNVMQNPYARQWPETEDKSPTVMHNPYATVMSPTKRPWTEMEEPMIQPTREYAEYAEATESKKCRNCDVNEFRLQHNKNKIIKMMEDADDLNKRVGQITKKNNKLNEVLVLLIEAVAEHCNPEASDEMSFEHNAAQIMKNVMAAERGESSMSPEDMFYD</sequence>
<dbReference type="InterPro" id="IPR000571">
    <property type="entry name" value="Znf_CCCH"/>
</dbReference>
<keyword evidence="1 5" id="KW-0479">Metal-binding</keyword>
<evidence type="ECO:0000313" key="11">
    <source>
        <dbReference type="RefSeq" id="XP_028033880.1"/>
    </source>
</evidence>
<feature type="compositionally biased region" description="Pro residues" evidence="6">
    <location>
        <begin position="73"/>
        <end position="84"/>
    </location>
</feature>
<feature type="compositionally biased region" description="Polar residues" evidence="6">
    <location>
        <begin position="1"/>
        <end position="13"/>
    </location>
</feature>
<evidence type="ECO:0000256" key="4">
    <source>
        <dbReference type="ARBA" id="ARBA00022833"/>
    </source>
</evidence>
<name>A0A6J2JWT3_BOMMA</name>
<evidence type="ECO:0000256" key="6">
    <source>
        <dbReference type="SAM" id="MobiDB-lite"/>
    </source>
</evidence>
<feature type="zinc finger region" description="C3H1-type" evidence="5">
    <location>
        <begin position="123"/>
        <end position="150"/>
    </location>
</feature>
<keyword evidence="4 5" id="KW-0862">Zinc</keyword>
<evidence type="ECO:0000313" key="9">
    <source>
        <dbReference type="RefSeq" id="XP_028033878.1"/>
    </source>
</evidence>
<accession>A0A6J2JWT3</accession>
<organism evidence="8 9">
    <name type="scientific">Bombyx mandarina</name>
    <name type="common">Wild silk moth</name>
    <name type="synonym">Wild silkworm</name>
    <dbReference type="NCBI Taxonomy" id="7092"/>
    <lineage>
        <taxon>Eukaryota</taxon>
        <taxon>Metazoa</taxon>
        <taxon>Ecdysozoa</taxon>
        <taxon>Arthropoda</taxon>
        <taxon>Hexapoda</taxon>
        <taxon>Insecta</taxon>
        <taxon>Pterygota</taxon>
        <taxon>Neoptera</taxon>
        <taxon>Endopterygota</taxon>
        <taxon>Lepidoptera</taxon>
        <taxon>Glossata</taxon>
        <taxon>Ditrysia</taxon>
        <taxon>Bombycoidea</taxon>
        <taxon>Bombycidae</taxon>
        <taxon>Bombycinae</taxon>
        <taxon>Bombyx</taxon>
    </lineage>
</organism>
<dbReference type="RefSeq" id="XP_028033878.1">
    <property type="nucleotide sequence ID" value="XM_028178077.1"/>
</dbReference>
<keyword evidence="3 5" id="KW-0863">Zinc-finger</keyword>
<evidence type="ECO:0000256" key="3">
    <source>
        <dbReference type="ARBA" id="ARBA00022771"/>
    </source>
</evidence>
<dbReference type="Gene3D" id="3.30.1370.210">
    <property type="match status" value="1"/>
</dbReference>
<evidence type="ECO:0000313" key="12">
    <source>
        <dbReference type="RefSeq" id="XP_028033881.1"/>
    </source>
</evidence>
<dbReference type="AlphaFoldDB" id="A0A6J2JWT3"/>
<dbReference type="PANTHER" id="PTHR12675">
    <property type="entry name" value="MUSCLEBLIND-LIKE PROTEIN"/>
    <property type="match status" value="1"/>
</dbReference>
<feature type="region of interest" description="Disordered" evidence="6">
    <location>
        <begin position="45"/>
        <end position="84"/>
    </location>
</feature>
<dbReference type="RefSeq" id="XP_028033879.1">
    <property type="nucleotide sequence ID" value="XM_028178078.1"/>
</dbReference>
<proteinExistence type="predicted"/>
<feature type="region of interest" description="Disordered" evidence="6">
    <location>
        <begin position="1"/>
        <end position="26"/>
    </location>
</feature>
<evidence type="ECO:0000313" key="10">
    <source>
        <dbReference type="RefSeq" id="XP_028033879.1"/>
    </source>
</evidence>
<dbReference type="KEGG" id="bman:114245796"/>
<dbReference type="GO" id="GO:0043484">
    <property type="term" value="P:regulation of RNA splicing"/>
    <property type="evidence" value="ECO:0007669"/>
    <property type="project" value="TreeGrafter"/>
</dbReference>
<feature type="domain" description="C3H1-type" evidence="7">
    <location>
        <begin position="123"/>
        <end position="150"/>
    </location>
</feature>
<reference evidence="9 10" key="1">
    <citation type="submission" date="2025-04" db="UniProtKB">
        <authorList>
            <consortium name="RefSeq"/>
        </authorList>
    </citation>
    <scope>IDENTIFICATION</scope>
    <source>
        <tissue evidence="9 10">Silk gland</tissue>
    </source>
</reference>
<evidence type="ECO:0000256" key="1">
    <source>
        <dbReference type="ARBA" id="ARBA00022723"/>
    </source>
</evidence>
<dbReference type="GeneID" id="114245796"/>